<proteinExistence type="predicted"/>
<organism evidence="1">
    <name type="scientific">Anguilla anguilla</name>
    <name type="common">European freshwater eel</name>
    <name type="synonym">Muraena anguilla</name>
    <dbReference type="NCBI Taxonomy" id="7936"/>
    <lineage>
        <taxon>Eukaryota</taxon>
        <taxon>Metazoa</taxon>
        <taxon>Chordata</taxon>
        <taxon>Craniata</taxon>
        <taxon>Vertebrata</taxon>
        <taxon>Euteleostomi</taxon>
        <taxon>Actinopterygii</taxon>
        <taxon>Neopterygii</taxon>
        <taxon>Teleostei</taxon>
        <taxon>Anguilliformes</taxon>
        <taxon>Anguillidae</taxon>
        <taxon>Anguilla</taxon>
    </lineage>
</organism>
<accession>A0A0E9TD79</accession>
<reference evidence="1" key="1">
    <citation type="submission" date="2014-11" db="EMBL/GenBank/DDBJ databases">
        <authorList>
            <person name="Amaro Gonzalez C."/>
        </authorList>
    </citation>
    <scope>NUCLEOTIDE SEQUENCE</scope>
</reference>
<dbReference type="AlphaFoldDB" id="A0A0E9TD79"/>
<sequence>MTVNSLLAKSLKIDKLESYTIRFFLASRMFLKIC</sequence>
<dbReference type="EMBL" id="GBXM01057021">
    <property type="protein sequence ID" value="JAH51556.1"/>
    <property type="molecule type" value="Transcribed_RNA"/>
</dbReference>
<protein>
    <submittedName>
        <fullName evidence="1">Uncharacterized protein</fullName>
    </submittedName>
</protein>
<name>A0A0E9TD79_ANGAN</name>
<evidence type="ECO:0000313" key="1">
    <source>
        <dbReference type="EMBL" id="JAH51556.1"/>
    </source>
</evidence>
<reference evidence="1" key="2">
    <citation type="journal article" date="2015" name="Fish Shellfish Immunol.">
        <title>Early steps in the European eel (Anguilla anguilla)-Vibrio vulnificus interaction in the gills: Role of the RtxA13 toxin.</title>
        <authorList>
            <person name="Callol A."/>
            <person name="Pajuelo D."/>
            <person name="Ebbesson L."/>
            <person name="Teles M."/>
            <person name="MacKenzie S."/>
            <person name="Amaro C."/>
        </authorList>
    </citation>
    <scope>NUCLEOTIDE SEQUENCE</scope>
</reference>